<dbReference type="InterPro" id="IPR009057">
    <property type="entry name" value="Homeodomain-like_sf"/>
</dbReference>
<accession>A0A1H3AE53</accession>
<dbReference type="PANTHER" id="PTHR43479">
    <property type="entry name" value="ACREF/ENVCD OPERON REPRESSOR-RELATED"/>
    <property type="match status" value="1"/>
</dbReference>
<keyword evidence="1 2" id="KW-0238">DNA-binding</keyword>
<reference evidence="5" key="1">
    <citation type="submission" date="2016-10" db="EMBL/GenBank/DDBJ databases">
        <authorList>
            <person name="Varghese N."/>
            <person name="Submissions S."/>
        </authorList>
    </citation>
    <scope>NUCLEOTIDE SEQUENCE [LARGE SCALE GENOMIC DNA]</scope>
    <source>
        <strain evidence="5">VPI 5359</strain>
    </source>
</reference>
<feature type="domain" description="HTH tetR-type" evidence="3">
    <location>
        <begin position="4"/>
        <end position="64"/>
    </location>
</feature>
<dbReference type="InterPro" id="IPR050624">
    <property type="entry name" value="HTH-type_Tx_Regulator"/>
</dbReference>
<evidence type="ECO:0000259" key="3">
    <source>
        <dbReference type="PROSITE" id="PS50977"/>
    </source>
</evidence>
<dbReference type="Gene3D" id="1.10.357.10">
    <property type="entry name" value="Tetracycline Repressor, domain 2"/>
    <property type="match status" value="1"/>
</dbReference>
<evidence type="ECO:0000256" key="1">
    <source>
        <dbReference type="ARBA" id="ARBA00023125"/>
    </source>
</evidence>
<dbReference type="PANTHER" id="PTHR43479:SF11">
    <property type="entry name" value="ACREF_ENVCD OPERON REPRESSOR-RELATED"/>
    <property type="match status" value="1"/>
</dbReference>
<evidence type="ECO:0000313" key="4">
    <source>
        <dbReference type="EMBL" id="SDX27751.1"/>
    </source>
</evidence>
<evidence type="ECO:0000256" key="2">
    <source>
        <dbReference type="PROSITE-ProRule" id="PRU00335"/>
    </source>
</evidence>
<dbReference type="PRINTS" id="PR00455">
    <property type="entry name" value="HTHTETR"/>
</dbReference>
<gene>
    <name evidence="4" type="ORF">SAMN04488579_1016</name>
</gene>
<keyword evidence="5" id="KW-1185">Reference proteome</keyword>
<dbReference type="RefSeq" id="WP_090242163.1">
    <property type="nucleotide sequence ID" value="NZ_FNOU01000001.1"/>
</dbReference>
<protein>
    <submittedName>
        <fullName evidence="4">DNA-binding transcriptional regulator, AcrR family</fullName>
    </submittedName>
</protein>
<proteinExistence type="predicted"/>
<dbReference type="SUPFAM" id="SSF46689">
    <property type="entry name" value="Homeodomain-like"/>
    <property type="match status" value="1"/>
</dbReference>
<dbReference type="AlphaFoldDB" id="A0A1H3AE53"/>
<sequence>MNDNATKKQIIDTMCTLVAQRGYDKTSIGQIADAIGIKKASIYYYFKSKEEIFLKLVSELYEDDYLQNPLLLQANIDVQTFEKEFLVFGDALIDSYFDNPDLRKVYAEIDLQTTRISALKEMVDAASERLNEFLGDCITNGIAIGAFPQDFNVSVNAQLLYMVLVGIDSAILYDLPIEPKAVWHEAISKLFTRKDSQ</sequence>
<dbReference type="OrthoDB" id="9814200at2"/>
<organism evidence="4 5">
    <name type="scientific">Eubacterium barkeri</name>
    <name type="common">Clostridium barkeri</name>
    <dbReference type="NCBI Taxonomy" id="1528"/>
    <lineage>
        <taxon>Bacteria</taxon>
        <taxon>Bacillati</taxon>
        <taxon>Bacillota</taxon>
        <taxon>Clostridia</taxon>
        <taxon>Eubacteriales</taxon>
        <taxon>Eubacteriaceae</taxon>
        <taxon>Eubacterium</taxon>
    </lineage>
</organism>
<dbReference type="Pfam" id="PF00440">
    <property type="entry name" value="TetR_N"/>
    <property type="match status" value="1"/>
</dbReference>
<dbReference type="InterPro" id="IPR001647">
    <property type="entry name" value="HTH_TetR"/>
</dbReference>
<evidence type="ECO:0000313" key="5">
    <source>
        <dbReference type="Proteomes" id="UP000199652"/>
    </source>
</evidence>
<dbReference type="InterPro" id="IPR036271">
    <property type="entry name" value="Tet_transcr_reg_TetR-rel_C_sf"/>
</dbReference>
<dbReference type="EMBL" id="FNOU01000001">
    <property type="protein sequence ID" value="SDX27751.1"/>
    <property type="molecule type" value="Genomic_DNA"/>
</dbReference>
<dbReference type="STRING" id="1528.SAMN04488579_1016"/>
<dbReference type="Proteomes" id="UP000199652">
    <property type="component" value="Unassembled WGS sequence"/>
</dbReference>
<dbReference type="PROSITE" id="PS50977">
    <property type="entry name" value="HTH_TETR_2"/>
    <property type="match status" value="1"/>
</dbReference>
<name>A0A1H3AE53_EUBBA</name>
<dbReference type="SUPFAM" id="SSF48498">
    <property type="entry name" value="Tetracyclin repressor-like, C-terminal domain"/>
    <property type="match status" value="1"/>
</dbReference>
<dbReference type="GO" id="GO:0003677">
    <property type="term" value="F:DNA binding"/>
    <property type="evidence" value="ECO:0007669"/>
    <property type="project" value="UniProtKB-UniRule"/>
</dbReference>
<feature type="DNA-binding region" description="H-T-H motif" evidence="2">
    <location>
        <begin position="27"/>
        <end position="46"/>
    </location>
</feature>